<gene>
    <name evidence="4" type="ORF">SSDG_04213</name>
</gene>
<accession>B5HGC9</accession>
<dbReference type="AlphaFoldDB" id="B5HGC9"/>
<dbReference type="eggNOG" id="COG2755">
    <property type="taxonomic scope" value="Bacteria"/>
</dbReference>
<dbReference type="PANTHER" id="PTHR43784">
    <property type="entry name" value="GDSL-LIKE LIPASE/ACYLHYDROLASE, PUTATIVE (AFU_ORTHOLOGUE AFUA_2G00820)-RELATED"/>
    <property type="match status" value="1"/>
</dbReference>
<dbReference type="Proteomes" id="UP000002805">
    <property type="component" value="Chromosome"/>
</dbReference>
<feature type="transmembrane region" description="Helical" evidence="2">
    <location>
        <begin position="70"/>
        <end position="91"/>
    </location>
</feature>
<dbReference type="Gene3D" id="3.40.50.1110">
    <property type="entry name" value="SGNH hydrolase"/>
    <property type="match status" value="1"/>
</dbReference>
<dbReference type="InterPro" id="IPR053140">
    <property type="entry name" value="GDSL_Rv0518-like"/>
</dbReference>
<keyword evidence="2" id="KW-0472">Membrane</keyword>
<keyword evidence="2" id="KW-0812">Transmembrane</keyword>
<dbReference type="InterPro" id="IPR036514">
    <property type="entry name" value="SGNH_hydro_sf"/>
</dbReference>
<evidence type="ECO:0000256" key="1">
    <source>
        <dbReference type="SAM" id="MobiDB-lite"/>
    </source>
</evidence>
<dbReference type="InterPro" id="IPR013830">
    <property type="entry name" value="SGNH_hydro"/>
</dbReference>
<keyword evidence="5" id="KW-1185">Reference proteome</keyword>
<keyword evidence="2" id="KW-1133">Transmembrane helix</keyword>
<evidence type="ECO:0000256" key="2">
    <source>
        <dbReference type="SAM" id="Phobius"/>
    </source>
</evidence>
<proteinExistence type="predicted"/>
<dbReference type="EMBL" id="CM000950">
    <property type="protein sequence ID" value="EDY65891.1"/>
    <property type="molecule type" value="Genomic_DNA"/>
</dbReference>
<dbReference type="CDD" id="cd01830">
    <property type="entry name" value="XynE_like"/>
    <property type="match status" value="1"/>
</dbReference>
<evidence type="ECO:0000313" key="5">
    <source>
        <dbReference type="Proteomes" id="UP000002805"/>
    </source>
</evidence>
<dbReference type="SUPFAM" id="SSF52266">
    <property type="entry name" value="SGNH hydrolase"/>
    <property type="match status" value="1"/>
</dbReference>
<evidence type="ECO:0000313" key="4">
    <source>
        <dbReference type="EMBL" id="EDY65891.1"/>
    </source>
</evidence>
<reference evidence="5" key="2">
    <citation type="submission" date="2009-10" db="EMBL/GenBank/DDBJ databases">
        <title>The genome sequence of Streptomyces pristinaespiralis strain ATCC 25486.</title>
        <authorList>
            <consortium name="The Broad Institute Genome Sequencing Platform"/>
            <consortium name="Broad Institute Microbial Sequencing Center"/>
            <person name="Fischbach M."/>
            <person name="Godfrey P."/>
            <person name="Ward D."/>
            <person name="Young S."/>
            <person name="Zeng Q."/>
            <person name="Koehrsen M."/>
            <person name="Alvarado L."/>
            <person name="Berlin A.M."/>
            <person name="Bochicchio J."/>
            <person name="Borenstein D."/>
            <person name="Chapman S.B."/>
            <person name="Chen Z."/>
            <person name="Engels R."/>
            <person name="Freedman E."/>
            <person name="Gellesch M."/>
            <person name="Goldberg J."/>
            <person name="Griggs A."/>
            <person name="Gujja S."/>
            <person name="Heilman E.R."/>
            <person name="Heiman D.I."/>
            <person name="Hepburn T.A."/>
            <person name="Howarth C."/>
            <person name="Jen D."/>
            <person name="Larson L."/>
            <person name="Lewis B."/>
            <person name="Mehta T."/>
            <person name="Park D."/>
            <person name="Pearson M."/>
            <person name="Richards J."/>
            <person name="Roberts A."/>
            <person name="Saif S."/>
            <person name="Shea T.D."/>
            <person name="Shenoy N."/>
            <person name="Sisk P."/>
            <person name="Stolte C."/>
            <person name="Sykes S.N."/>
            <person name="Thomson T."/>
            <person name="Walk T."/>
            <person name="White J."/>
            <person name="Yandava C."/>
            <person name="Straight P."/>
            <person name="Clardy J."/>
            <person name="Hung D."/>
            <person name="Kolter R."/>
            <person name="Mekalanos J."/>
            <person name="Walker S."/>
            <person name="Walsh C.T."/>
            <person name="Wieland-Brown L.C."/>
            <person name="Haas B."/>
            <person name="Nusbaum C."/>
            <person name="Birren B."/>
        </authorList>
    </citation>
    <scope>NUCLEOTIDE SEQUENCE [LARGE SCALE GENOMIC DNA]</scope>
    <source>
        <strain evidence="5">ATCC 25486 / DSM 40338 / CBS 914.69 / JCM 4507 / NBRC 13074 / NRRL 2958 / 5647</strain>
    </source>
</reference>
<dbReference type="HOGENOM" id="CLU_029872_1_0_11"/>
<name>B5HGC9_STRE2</name>
<organism evidence="4 5">
    <name type="scientific">Streptomyces pristinaespiralis (strain ATCC 25486 / DSM 40338 / CBS 914.69 / JCM 4507 / KCC S-0507 / NBRC 13074 / NRRL 2958 / 5647)</name>
    <dbReference type="NCBI Taxonomy" id="457429"/>
    <lineage>
        <taxon>Bacteria</taxon>
        <taxon>Bacillati</taxon>
        <taxon>Actinomycetota</taxon>
        <taxon>Actinomycetes</taxon>
        <taxon>Kitasatosporales</taxon>
        <taxon>Streptomycetaceae</taxon>
        <taxon>Streptomyces</taxon>
    </lineage>
</organism>
<protein>
    <submittedName>
        <fullName evidence="4">Secreted protein</fullName>
    </submittedName>
</protein>
<feature type="compositionally biased region" description="Low complexity" evidence="1">
    <location>
        <begin position="9"/>
        <end position="26"/>
    </location>
</feature>
<reference evidence="5" key="1">
    <citation type="submission" date="2008-02" db="EMBL/GenBank/DDBJ databases">
        <authorList>
            <consortium name="The Broad Institute Genome Sequencing Platform"/>
            <person name="Fischbach M."/>
            <person name="Ward D."/>
            <person name="Young S."/>
            <person name="Jaffe D."/>
            <person name="Gnerre S."/>
            <person name="Berlin A."/>
            <person name="Heiman D."/>
            <person name="Hepburn T."/>
            <person name="Sykes S."/>
            <person name="Alvarado L."/>
            <person name="Kodira C.D."/>
            <person name="Straight P."/>
            <person name="Clardy J."/>
            <person name="Hung D."/>
            <person name="Kolter R."/>
            <person name="Mekalanos J."/>
            <person name="Walker S."/>
            <person name="Walsh C.T."/>
            <person name="Lander E."/>
            <person name="Galagan J."/>
            <person name="Nusbaum C."/>
            <person name="Birren B."/>
        </authorList>
    </citation>
    <scope>NUCLEOTIDE SEQUENCE [LARGE SCALE GENOMIC DNA]</scope>
    <source>
        <strain evidence="5">ATCC 25486 / DSM 40338 / CBS 914.69 / JCM 4507 / NBRC 13074 / NRRL 2958 / 5647</strain>
    </source>
</reference>
<dbReference type="Pfam" id="PF13472">
    <property type="entry name" value="Lipase_GDSL_2"/>
    <property type="match status" value="1"/>
</dbReference>
<feature type="domain" description="SGNH hydrolase-type esterase" evidence="3">
    <location>
        <begin position="286"/>
        <end position="466"/>
    </location>
</feature>
<evidence type="ECO:0000259" key="3">
    <source>
        <dbReference type="Pfam" id="PF13472"/>
    </source>
</evidence>
<dbReference type="PANTHER" id="PTHR43784:SF2">
    <property type="entry name" value="GDSL-LIKE LIPASE_ACYLHYDROLASE, PUTATIVE (AFU_ORTHOLOGUE AFUA_2G00820)-RELATED"/>
    <property type="match status" value="1"/>
</dbReference>
<feature type="region of interest" description="Disordered" evidence="1">
    <location>
        <begin position="1"/>
        <end position="28"/>
    </location>
</feature>
<sequence>MPPPPTAPPRTARSGPPGSSGSVRSIRSTRPRCFRTQCPYHSSLHQVLPGGTSSSRAMPDDVFMNKRQGYVNLAALMATIALMCGGIYLGVGTVKKGPEVRTPPSATPVWIGTWSASPVSAAPATSAVGGPSGRAGRSVRNVVHTSIGGTAARVTFSNLYGTQPLLITGASLAVRAGDGPAAVAGTLRRITFGGAHEATVGPGGQIVSDPVVLRIPYDGDLLISVHTPAPGGPVTTHPHAVQTSYLADGDLAQDESGDAFTTRIRSWHHITAVDVLTAQARGAIVAVGDSITDGVSATRDHDNRWPDVLADRLGGRYGVLNQGISGNRLLEYGRGPSTLERFDRDVLARSGARTVIVAIGINDVLRAPHAPTALDVTAGLTELADRAHARGWRVIGSTLAPCGGHPRCTAAADAERLKINTAIRTGGIFDAVVDFDRALRDPYAPRRLRPVYDSGDHLHPSDAGYTRMGHAVDPAKL</sequence>